<evidence type="ECO:0000256" key="1">
    <source>
        <dbReference type="ARBA" id="ARBA00007789"/>
    </source>
</evidence>
<keyword evidence="3" id="KW-0560">Oxidoreductase</keyword>
<dbReference type="SUPFAM" id="SSF51679">
    <property type="entry name" value="Bacterial luciferase-like"/>
    <property type="match status" value="1"/>
</dbReference>
<dbReference type="PANTHER" id="PTHR30137:SF6">
    <property type="entry name" value="LUCIFERASE-LIKE MONOOXYGENASE"/>
    <property type="match status" value="1"/>
</dbReference>
<sequence length="363" mass="40023">MNDSIFGTRRGTAPAPISILDFAMAGKGVSAREALRDSIELAKLVDRRGFTRYWVAEHHSMPGVTTSSPAMLLARLVGETQRIRLGAGGMMLPNFPPLVVAEQFGLLASFAPGRIDLGIGRAPGTDMNTAAALRRGQTGAEDFPAQFKELLHFLDGDFPGGHRYKQAGVYAVPGPTQDQENGIERSFQRPPVWLLGSSDYSARMAAKLGFPFAFAAHLADQNVMYALEAYRENFRPSAVLDRPYVISSFGVMAADDELEARRQAWAYSHAMMRMTMRRSFVVPTPQEAAQYNYSSAEQSAMQMWNDKIMSGTGEQVTEKLNAWQGRVEADELMILNLGHSQQAIYRSTELIADAYGMPDNILE</sequence>
<dbReference type="GO" id="GO:0016491">
    <property type="term" value="F:oxidoreductase activity"/>
    <property type="evidence" value="ECO:0007669"/>
    <property type="project" value="UniProtKB-KW"/>
</dbReference>
<dbReference type="Pfam" id="PF00296">
    <property type="entry name" value="Bac_luciferase"/>
    <property type="match status" value="1"/>
</dbReference>
<reference evidence="3 4" key="1">
    <citation type="submission" date="2023-05" db="EMBL/GenBank/DDBJ databases">
        <authorList>
            <person name="Yin Y."/>
            <person name="Lu Z."/>
        </authorList>
    </citation>
    <scope>NUCLEOTIDE SEQUENCE [LARGE SCALE GENOMIC DNA]</scope>
    <source>
        <strain evidence="3 4">ZM22</strain>
    </source>
</reference>
<proteinExistence type="predicted"/>
<name>A0ABY8STH2_9BURK</name>
<dbReference type="CDD" id="cd00347">
    <property type="entry name" value="Flavin_utilizing_monoxygenases"/>
    <property type="match status" value="1"/>
</dbReference>
<comment type="similarity">
    <text evidence="1">To bacterial alkanal monooxygenase alpha and beta chains.</text>
</comment>
<dbReference type="EC" id="1.-.-.-" evidence="3"/>
<dbReference type="PANTHER" id="PTHR30137">
    <property type="entry name" value="LUCIFERASE-LIKE MONOOXYGENASE"/>
    <property type="match status" value="1"/>
</dbReference>
<evidence type="ECO:0000313" key="4">
    <source>
        <dbReference type="Proteomes" id="UP001240697"/>
    </source>
</evidence>
<dbReference type="InterPro" id="IPR036661">
    <property type="entry name" value="Luciferase-like_sf"/>
</dbReference>
<dbReference type="InterPro" id="IPR050766">
    <property type="entry name" value="Bact_Lucif_Oxidored"/>
</dbReference>
<dbReference type="InterPro" id="IPR019949">
    <property type="entry name" value="CmoO-like"/>
</dbReference>
<keyword evidence="4" id="KW-1185">Reference proteome</keyword>
<dbReference type="NCBIfam" id="TIGR03558">
    <property type="entry name" value="oxido_grp_1"/>
    <property type="match status" value="1"/>
</dbReference>
<protein>
    <submittedName>
        <fullName evidence="3">LLM class flavin-dependent oxidoreductase</fullName>
        <ecNumber evidence="3">1.-.-.-</ecNumber>
    </submittedName>
</protein>
<gene>
    <name evidence="3" type="ORF">QMY55_22525</name>
</gene>
<evidence type="ECO:0000313" key="3">
    <source>
        <dbReference type="EMBL" id="WHS65224.1"/>
    </source>
</evidence>
<dbReference type="Proteomes" id="UP001240697">
    <property type="component" value="Chromosome"/>
</dbReference>
<dbReference type="Gene3D" id="3.20.20.30">
    <property type="entry name" value="Luciferase-like domain"/>
    <property type="match status" value="1"/>
</dbReference>
<dbReference type="InterPro" id="IPR011251">
    <property type="entry name" value="Luciferase-like_dom"/>
</dbReference>
<feature type="domain" description="Luciferase-like" evidence="2">
    <location>
        <begin position="25"/>
        <end position="325"/>
    </location>
</feature>
<accession>A0ABY8STH2</accession>
<dbReference type="EMBL" id="CP125947">
    <property type="protein sequence ID" value="WHS65224.1"/>
    <property type="molecule type" value="Genomic_DNA"/>
</dbReference>
<evidence type="ECO:0000259" key="2">
    <source>
        <dbReference type="Pfam" id="PF00296"/>
    </source>
</evidence>
<organism evidence="3 4">
    <name type="scientific">Comamonas resistens</name>
    <dbReference type="NCBI Taxonomy" id="3046670"/>
    <lineage>
        <taxon>Bacteria</taxon>
        <taxon>Pseudomonadati</taxon>
        <taxon>Pseudomonadota</taxon>
        <taxon>Betaproteobacteria</taxon>
        <taxon>Burkholderiales</taxon>
        <taxon>Comamonadaceae</taxon>
        <taxon>Comamonas</taxon>
    </lineage>
</organism>
<dbReference type="RefSeq" id="WP_283486324.1">
    <property type="nucleotide sequence ID" value="NZ_CP125947.1"/>
</dbReference>